<protein>
    <submittedName>
        <fullName evidence="1">Uncharacterized protein</fullName>
    </submittedName>
</protein>
<sequence>MHSRSRALKPIARAETSRRSRPLRLGPGDALAQVPPVSSPYALNLDRRDQNQAFRPFVCITGLDVSDETRSSRYTAIKMKRPGKPVRHRRTSGRNRTDEVTMTYA</sequence>
<organism evidence="1 2">
    <name type="scientific">Phlebia brevispora</name>
    <dbReference type="NCBI Taxonomy" id="194682"/>
    <lineage>
        <taxon>Eukaryota</taxon>
        <taxon>Fungi</taxon>
        <taxon>Dikarya</taxon>
        <taxon>Basidiomycota</taxon>
        <taxon>Agaricomycotina</taxon>
        <taxon>Agaricomycetes</taxon>
        <taxon>Polyporales</taxon>
        <taxon>Meruliaceae</taxon>
        <taxon>Phlebia</taxon>
    </lineage>
</organism>
<evidence type="ECO:0000313" key="2">
    <source>
        <dbReference type="Proteomes" id="UP001148662"/>
    </source>
</evidence>
<proteinExistence type="predicted"/>
<reference evidence="1" key="1">
    <citation type="submission" date="2022-07" db="EMBL/GenBank/DDBJ databases">
        <title>Genome Sequence of Phlebia brevispora.</title>
        <authorList>
            <person name="Buettner E."/>
        </authorList>
    </citation>
    <scope>NUCLEOTIDE SEQUENCE</scope>
    <source>
        <strain evidence="1">MPL23</strain>
    </source>
</reference>
<name>A0ACC1T367_9APHY</name>
<gene>
    <name evidence="1" type="ORF">NM688_g4340</name>
</gene>
<accession>A0ACC1T367</accession>
<evidence type="ECO:0000313" key="1">
    <source>
        <dbReference type="EMBL" id="KAJ3552084.1"/>
    </source>
</evidence>
<dbReference type="Proteomes" id="UP001148662">
    <property type="component" value="Unassembled WGS sequence"/>
</dbReference>
<keyword evidence="2" id="KW-1185">Reference proteome</keyword>
<dbReference type="EMBL" id="JANHOG010000708">
    <property type="protein sequence ID" value="KAJ3552084.1"/>
    <property type="molecule type" value="Genomic_DNA"/>
</dbReference>
<comment type="caution">
    <text evidence="1">The sequence shown here is derived from an EMBL/GenBank/DDBJ whole genome shotgun (WGS) entry which is preliminary data.</text>
</comment>